<sequence length="264" mass="30277">MSFYLSAPFLPSSELFSDIPAADSSMHSISRTFMSHTEELPQLTELDRMEIIDENSSHHRVQVARPRHRPALEPLLSTNAGDVLGCDRIPSAEPAMTNHWIDMEAAVAPFPARTDAVWLGNDMMILDNEWDNEADAHNDETFGEDNIDSDDDDLEVIIRRTHTLHLQGLWPEAGWRSQPQLDRLREPTWRQDEKIIQQNLTHADEQQVTVRPPILVDRTVERMDRERLEAEHTAVKVFYALLRACQRQLPEDRPGRIHGTVQPA</sequence>
<dbReference type="Proteomes" id="UP001642482">
    <property type="component" value="Unassembled WGS sequence"/>
</dbReference>
<organism evidence="1 2">
    <name type="scientific">Sporothrix eucalyptigena</name>
    <dbReference type="NCBI Taxonomy" id="1812306"/>
    <lineage>
        <taxon>Eukaryota</taxon>
        <taxon>Fungi</taxon>
        <taxon>Dikarya</taxon>
        <taxon>Ascomycota</taxon>
        <taxon>Pezizomycotina</taxon>
        <taxon>Sordariomycetes</taxon>
        <taxon>Sordariomycetidae</taxon>
        <taxon>Ophiostomatales</taxon>
        <taxon>Ophiostomataceae</taxon>
        <taxon>Sporothrix</taxon>
    </lineage>
</organism>
<evidence type="ECO:0000313" key="2">
    <source>
        <dbReference type="Proteomes" id="UP001642482"/>
    </source>
</evidence>
<name>A0ABP0BIR1_9PEZI</name>
<dbReference type="EMBL" id="CAWUHD010000032">
    <property type="protein sequence ID" value="CAK7219502.1"/>
    <property type="molecule type" value="Genomic_DNA"/>
</dbReference>
<protein>
    <submittedName>
        <fullName evidence="1">Uncharacterized protein</fullName>
    </submittedName>
</protein>
<keyword evidence="2" id="KW-1185">Reference proteome</keyword>
<evidence type="ECO:0000313" key="1">
    <source>
        <dbReference type="EMBL" id="CAK7219502.1"/>
    </source>
</evidence>
<reference evidence="1 2" key="1">
    <citation type="submission" date="2024-01" db="EMBL/GenBank/DDBJ databases">
        <authorList>
            <person name="Allen C."/>
            <person name="Tagirdzhanova G."/>
        </authorList>
    </citation>
    <scope>NUCLEOTIDE SEQUENCE [LARGE SCALE GENOMIC DNA]</scope>
</reference>
<accession>A0ABP0BIR1</accession>
<comment type="caution">
    <text evidence="1">The sequence shown here is derived from an EMBL/GenBank/DDBJ whole genome shotgun (WGS) entry which is preliminary data.</text>
</comment>
<gene>
    <name evidence="1" type="ORF">SEUCBS140593_003909</name>
</gene>
<proteinExistence type="predicted"/>